<dbReference type="GO" id="GO:0016301">
    <property type="term" value="F:kinase activity"/>
    <property type="evidence" value="ECO:0007669"/>
    <property type="project" value="UniProtKB-KW"/>
</dbReference>
<dbReference type="STRING" id="100225.SAMN05421595_2384"/>
<dbReference type="InterPro" id="IPR043129">
    <property type="entry name" value="ATPase_NBD"/>
</dbReference>
<comment type="similarity">
    <text evidence="1">Belongs to the ROK (NagC/XylR) family.</text>
</comment>
<dbReference type="OrthoDB" id="8772678at2"/>
<dbReference type="PANTHER" id="PTHR18964">
    <property type="entry name" value="ROK (REPRESSOR, ORF, KINASE) FAMILY"/>
    <property type="match status" value="1"/>
</dbReference>
<keyword evidence="3" id="KW-1185">Reference proteome</keyword>
<proteinExistence type="inferred from homology"/>
<dbReference type="Pfam" id="PF00480">
    <property type="entry name" value="ROK"/>
    <property type="match status" value="1"/>
</dbReference>
<comment type="caution">
    <text evidence="2">The sequence shown here is derived from an EMBL/GenBank/DDBJ whole genome shotgun (WGS) entry which is preliminary data.</text>
</comment>
<keyword evidence="2" id="KW-0418">Kinase</keyword>
<keyword evidence="2" id="KW-0808">Transferase</keyword>
<dbReference type="Proteomes" id="UP000008495">
    <property type="component" value="Unassembled WGS sequence"/>
</dbReference>
<protein>
    <submittedName>
        <fullName evidence="2">Putative glucokinase</fullName>
    </submittedName>
</protein>
<dbReference type="eggNOG" id="COG1940">
    <property type="taxonomic scope" value="Bacteria"/>
</dbReference>
<dbReference type="EMBL" id="BAGZ01000016">
    <property type="protein sequence ID" value="GAB78731.1"/>
    <property type="molecule type" value="Genomic_DNA"/>
</dbReference>
<evidence type="ECO:0000313" key="3">
    <source>
        <dbReference type="Proteomes" id="UP000008495"/>
    </source>
</evidence>
<organism evidence="2 3">
    <name type="scientific">Austwickia chelonae NBRC 105200</name>
    <dbReference type="NCBI Taxonomy" id="1184607"/>
    <lineage>
        <taxon>Bacteria</taxon>
        <taxon>Bacillati</taxon>
        <taxon>Actinomycetota</taxon>
        <taxon>Actinomycetes</taxon>
        <taxon>Micrococcales</taxon>
        <taxon>Dermatophilaceae</taxon>
        <taxon>Austwickia</taxon>
    </lineage>
</organism>
<dbReference type="PANTHER" id="PTHR18964:SF169">
    <property type="entry name" value="N-ACETYLMANNOSAMINE KINASE"/>
    <property type="match status" value="1"/>
</dbReference>
<sequence length="320" mass="32154">MNHPPQPTAELTLAVDIGGTKITAALVDPAGRTLDRRGAPTPAEHGATAVLDTALDLGRELTAGRQITAIGIGSAGVIDPHTGTVTHATDALPGWPGTPLAAAFTDTFGVPAHALNDVHAHALGEARHGAGRGHRSMLLVAVGTGIGGAHVLNGTVLFGEHFVAGHIGHLAAPEAQGIRCSCGRDGHLEGLASGPGILTAFRRAGGQAADTRAVAALAARARTRPDDPAADLAARTLHLCGRATGRIIGGLANILDPAVIVLTGGVADIGEHWWRSVRDGMSAETMDAVAATPLLPATAGQDAALLGAAAFARGRLHPTG</sequence>
<dbReference type="SUPFAM" id="SSF53067">
    <property type="entry name" value="Actin-like ATPase domain"/>
    <property type="match status" value="1"/>
</dbReference>
<dbReference type="Gene3D" id="3.30.420.40">
    <property type="match status" value="2"/>
</dbReference>
<dbReference type="AlphaFoldDB" id="K6UN69"/>
<name>K6UN69_9MICO</name>
<accession>K6UN69</accession>
<dbReference type="RefSeq" id="WP_006503488.1">
    <property type="nucleotide sequence ID" value="NZ_BAGZ01000016.1"/>
</dbReference>
<evidence type="ECO:0000313" key="2">
    <source>
        <dbReference type="EMBL" id="GAB78731.1"/>
    </source>
</evidence>
<gene>
    <name evidence="2" type="ORF">AUCHE_16_01520</name>
</gene>
<reference evidence="2 3" key="1">
    <citation type="submission" date="2012-08" db="EMBL/GenBank/DDBJ databases">
        <title>Whole genome shotgun sequence of Austwickia chelonae NBRC 105200.</title>
        <authorList>
            <person name="Yoshida I."/>
            <person name="Hosoyama A."/>
            <person name="Tsuchikane K."/>
            <person name="Katsumata H."/>
            <person name="Ando Y."/>
            <person name="Ohji S."/>
            <person name="Hamada M."/>
            <person name="Tamura T."/>
            <person name="Yamazoe A."/>
            <person name="Yamazaki S."/>
            <person name="Fujita N."/>
        </authorList>
    </citation>
    <scope>NUCLEOTIDE SEQUENCE [LARGE SCALE GENOMIC DNA]</scope>
    <source>
        <strain evidence="2 3">NBRC 105200</strain>
    </source>
</reference>
<dbReference type="InterPro" id="IPR000600">
    <property type="entry name" value="ROK"/>
</dbReference>
<evidence type="ECO:0000256" key="1">
    <source>
        <dbReference type="ARBA" id="ARBA00006479"/>
    </source>
</evidence>